<sequence length="105" mass="12105">LAEERQREEMWLKYNEVCEREIEKLRDITEQMALRIEMAHEGFRYHTEGMEPKHLELCHLGKHDREPSSASYGSAPIETTWDLGAHLNLHGNLSLALGFPVSSTT</sequence>
<comment type="caution">
    <text evidence="1">The sequence shown here is derived from an EMBL/GenBank/DDBJ whole genome shotgun (WGS) entry which is preliminary data.</text>
</comment>
<name>A0AA38L712_TAXCH</name>
<organism evidence="1 2">
    <name type="scientific">Taxus chinensis</name>
    <name type="common">Chinese yew</name>
    <name type="synonym">Taxus wallichiana var. chinensis</name>
    <dbReference type="NCBI Taxonomy" id="29808"/>
    <lineage>
        <taxon>Eukaryota</taxon>
        <taxon>Viridiplantae</taxon>
        <taxon>Streptophyta</taxon>
        <taxon>Embryophyta</taxon>
        <taxon>Tracheophyta</taxon>
        <taxon>Spermatophyta</taxon>
        <taxon>Pinopsida</taxon>
        <taxon>Pinidae</taxon>
        <taxon>Conifers II</taxon>
        <taxon>Cupressales</taxon>
        <taxon>Taxaceae</taxon>
        <taxon>Taxus</taxon>
    </lineage>
</organism>
<accession>A0AA38L712</accession>
<dbReference type="Proteomes" id="UP000824469">
    <property type="component" value="Unassembled WGS sequence"/>
</dbReference>
<feature type="non-terminal residue" evidence="1">
    <location>
        <position position="1"/>
    </location>
</feature>
<gene>
    <name evidence="1" type="ORF">KI387_037878</name>
</gene>
<evidence type="ECO:0000313" key="1">
    <source>
        <dbReference type="EMBL" id="KAH9309967.1"/>
    </source>
</evidence>
<dbReference type="AlphaFoldDB" id="A0AA38L712"/>
<keyword evidence="2" id="KW-1185">Reference proteome</keyword>
<evidence type="ECO:0000313" key="2">
    <source>
        <dbReference type="Proteomes" id="UP000824469"/>
    </source>
</evidence>
<proteinExistence type="predicted"/>
<reference evidence="1 2" key="1">
    <citation type="journal article" date="2021" name="Nat. Plants">
        <title>The Taxus genome provides insights into paclitaxel biosynthesis.</title>
        <authorList>
            <person name="Xiong X."/>
            <person name="Gou J."/>
            <person name="Liao Q."/>
            <person name="Li Y."/>
            <person name="Zhou Q."/>
            <person name="Bi G."/>
            <person name="Li C."/>
            <person name="Du R."/>
            <person name="Wang X."/>
            <person name="Sun T."/>
            <person name="Guo L."/>
            <person name="Liang H."/>
            <person name="Lu P."/>
            <person name="Wu Y."/>
            <person name="Zhang Z."/>
            <person name="Ro D.K."/>
            <person name="Shang Y."/>
            <person name="Huang S."/>
            <person name="Yan J."/>
        </authorList>
    </citation>
    <scope>NUCLEOTIDE SEQUENCE [LARGE SCALE GENOMIC DNA]</scope>
    <source>
        <strain evidence="1">Ta-2019</strain>
    </source>
</reference>
<feature type="non-terminal residue" evidence="1">
    <location>
        <position position="105"/>
    </location>
</feature>
<dbReference type="EMBL" id="JAHRHJ020000007">
    <property type="protein sequence ID" value="KAH9309967.1"/>
    <property type="molecule type" value="Genomic_DNA"/>
</dbReference>
<protein>
    <submittedName>
        <fullName evidence="1">Uncharacterized protein</fullName>
    </submittedName>
</protein>